<keyword evidence="2" id="KW-1185">Reference proteome</keyword>
<evidence type="ECO:0000313" key="1">
    <source>
        <dbReference type="EMBL" id="KAF1989947.1"/>
    </source>
</evidence>
<reference evidence="1" key="1">
    <citation type="journal article" date="2020" name="Stud. Mycol.">
        <title>101 Dothideomycetes genomes: a test case for predicting lifestyles and emergence of pathogens.</title>
        <authorList>
            <person name="Haridas S."/>
            <person name="Albert R."/>
            <person name="Binder M."/>
            <person name="Bloem J."/>
            <person name="Labutti K."/>
            <person name="Salamov A."/>
            <person name="Andreopoulos B."/>
            <person name="Baker S."/>
            <person name="Barry K."/>
            <person name="Bills G."/>
            <person name="Bluhm B."/>
            <person name="Cannon C."/>
            <person name="Castanera R."/>
            <person name="Culley D."/>
            <person name="Daum C."/>
            <person name="Ezra D."/>
            <person name="Gonzalez J."/>
            <person name="Henrissat B."/>
            <person name="Kuo A."/>
            <person name="Liang C."/>
            <person name="Lipzen A."/>
            <person name="Lutzoni F."/>
            <person name="Magnuson J."/>
            <person name="Mondo S."/>
            <person name="Nolan M."/>
            <person name="Ohm R."/>
            <person name="Pangilinan J."/>
            <person name="Park H.-J."/>
            <person name="Ramirez L."/>
            <person name="Alfaro M."/>
            <person name="Sun H."/>
            <person name="Tritt A."/>
            <person name="Yoshinaga Y."/>
            <person name="Zwiers L.-H."/>
            <person name="Turgeon B."/>
            <person name="Goodwin S."/>
            <person name="Spatafora J."/>
            <person name="Crous P."/>
            <person name="Grigoriev I."/>
        </authorList>
    </citation>
    <scope>NUCLEOTIDE SEQUENCE</scope>
    <source>
        <strain evidence="1">CBS 113979</strain>
    </source>
</reference>
<gene>
    <name evidence="1" type="ORF">K402DRAFT_451564</name>
</gene>
<accession>A0A6G1HA59</accession>
<organism evidence="1 2">
    <name type="scientific">Aulographum hederae CBS 113979</name>
    <dbReference type="NCBI Taxonomy" id="1176131"/>
    <lineage>
        <taxon>Eukaryota</taxon>
        <taxon>Fungi</taxon>
        <taxon>Dikarya</taxon>
        <taxon>Ascomycota</taxon>
        <taxon>Pezizomycotina</taxon>
        <taxon>Dothideomycetes</taxon>
        <taxon>Pleosporomycetidae</taxon>
        <taxon>Aulographales</taxon>
        <taxon>Aulographaceae</taxon>
    </lineage>
</organism>
<proteinExistence type="predicted"/>
<sequence length="160" mass="17449">MGNGKTITIAEMEEKAREAAKKAAVEATLSKKKHERKLFSGVEKCLRDAGVEEPLVSCFLANITVLFSDLIEDMGIVVGTSYDHEIVGGNPRAMLVLADSASIGDWRIVLKGAPLKGAQVFKENRPLNHEELVKAALLELVKEAEMQVGRFFDKAAITPK</sequence>
<dbReference type="AlphaFoldDB" id="A0A6G1HA59"/>
<dbReference type="Proteomes" id="UP000800041">
    <property type="component" value="Unassembled WGS sequence"/>
</dbReference>
<name>A0A6G1HA59_9PEZI</name>
<protein>
    <submittedName>
        <fullName evidence="1">Uncharacterized protein</fullName>
    </submittedName>
</protein>
<dbReference type="EMBL" id="ML977143">
    <property type="protein sequence ID" value="KAF1989947.1"/>
    <property type="molecule type" value="Genomic_DNA"/>
</dbReference>
<evidence type="ECO:0000313" key="2">
    <source>
        <dbReference type="Proteomes" id="UP000800041"/>
    </source>
</evidence>